<dbReference type="PANTHER" id="PTHR43434">
    <property type="entry name" value="PHOSPHOGLYCOLATE PHOSPHATASE"/>
    <property type="match status" value="1"/>
</dbReference>
<dbReference type="InterPro" id="IPR006439">
    <property type="entry name" value="HAD-SF_hydro_IA"/>
</dbReference>
<dbReference type="InterPro" id="IPR050155">
    <property type="entry name" value="HAD-like_hydrolase_sf"/>
</dbReference>
<dbReference type="Proteomes" id="UP000623678">
    <property type="component" value="Unassembled WGS sequence"/>
</dbReference>
<dbReference type="InterPro" id="IPR023198">
    <property type="entry name" value="PGP-like_dom2"/>
</dbReference>
<dbReference type="Gene3D" id="1.10.150.240">
    <property type="entry name" value="Putative phosphatase, domain 2"/>
    <property type="match status" value="1"/>
</dbReference>
<sequence>MITHIVFDIDGTLIDTEKYVLQAFQKSVLEIENRLIPLEKLQCVFGVPNQEAMEKMEILKTRQVEKRWDELYRQAFCNVALFDGIRESLQALKDSGRCTLGIITSKLDIELRLDFDYQKMWPYFSHFVCASDTKLHKPYPDPMLKYLEKSGANPKETIYIGDTVYDKQCAHGAGTLFGLAVWGAHNKNTVEADYYFDHPKDILQLIK</sequence>
<dbReference type="SUPFAM" id="SSF56784">
    <property type="entry name" value="HAD-like"/>
    <property type="match status" value="1"/>
</dbReference>
<dbReference type="SFLD" id="SFLDS00003">
    <property type="entry name" value="Haloacid_Dehalogenase"/>
    <property type="match status" value="1"/>
</dbReference>
<protein>
    <submittedName>
        <fullName evidence="1">HAD-IA family hydrolase</fullName>
    </submittedName>
</protein>
<keyword evidence="1" id="KW-0378">Hydrolase</keyword>
<reference evidence="1" key="1">
    <citation type="submission" date="2020-08" db="EMBL/GenBank/DDBJ databases">
        <title>Genome public.</title>
        <authorList>
            <person name="Liu C."/>
            <person name="Sun Q."/>
        </authorList>
    </citation>
    <scope>NUCLEOTIDE SEQUENCE</scope>
    <source>
        <strain evidence="1">NSJ-64</strain>
    </source>
</reference>
<dbReference type="EMBL" id="JACRTD010000001">
    <property type="protein sequence ID" value="MBC8584086.1"/>
    <property type="molecule type" value="Genomic_DNA"/>
</dbReference>
<dbReference type="Pfam" id="PF13419">
    <property type="entry name" value="HAD_2"/>
    <property type="match status" value="1"/>
</dbReference>
<dbReference type="PANTHER" id="PTHR43434:SF26">
    <property type="entry name" value="PYROPHOSPHATASE PPAX"/>
    <property type="match status" value="1"/>
</dbReference>
<dbReference type="RefSeq" id="WP_262393942.1">
    <property type="nucleotide sequence ID" value="NZ_JACRTD010000001.1"/>
</dbReference>
<dbReference type="GO" id="GO:0005829">
    <property type="term" value="C:cytosol"/>
    <property type="evidence" value="ECO:0007669"/>
    <property type="project" value="TreeGrafter"/>
</dbReference>
<proteinExistence type="predicted"/>
<comment type="caution">
    <text evidence="1">The sequence shown here is derived from an EMBL/GenBank/DDBJ whole genome shotgun (WGS) entry which is preliminary data.</text>
</comment>
<gene>
    <name evidence="1" type="ORF">H8705_00620</name>
</gene>
<evidence type="ECO:0000313" key="1">
    <source>
        <dbReference type="EMBL" id="MBC8584086.1"/>
    </source>
</evidence>
<dbReference type="GO" id="GO:0006281">
    <property type="term" value="P:DNA repair"/>
    <property type="evidence" value="ECO:0007669"/>
    <property type="project" value="TreeGrafter"/>
</dbReference>
<dbReference type="SFLD" id="SFLDG01129">
    <property type="entry name" value="C1.5:_HAD__Beta-PGM__Phosphata"/>
    <property type="match status" value="1"/>
</dbReference>
<dbReference type="InterPro" id="IPR023214">
    <property type="entry name" value="HAD_sf"/>
</dbReference>
<accession>A0A926IGC2</accession>
<evidence type="ECO:0000313" key="2">
    <source>
        <dbReference type="Proteomes" id="UP000623678"/>
    </source>
</evidence>
<keyword evidence="2" id="KW-1185">Reference proteome</keyword>
<dbReference type="InterPro" id="IPR036412">
    <property type="entry name" value="HAD-like_sf"/>
</dbReference>
<dbReference type="GO" id="GO:0008967">
    <property type="term" value="F:phosphoglycolate phosphatase activity"/>
    <property type="evidence" value="ECO:0007669"/>
    <property type="project" value="TreeGrafter"/>
</dbReference>
<dbReference type="AlphaFoldDB" id="A0A926IGC2"/>
<dbReference type="NCBIfam" id="TIGR01549">
    <property type="entry name" value="HAD-SF-IA-v1"/>
    <property type="match status" value="1"/>
</dbReference>
<dbReference type="InterPro" id="IPR041492">
    <property type="entry name" value="HAD_2"/>
</dbReference>
<organism evidence="1 2">
    <name type="scientific">Youxingia wuxianensis</name>
    <dbReference type="NCBI Taxonomy" id="2763678"/>
    <lineage>
        <taxon>Bacteria</taxon>
        <taxon>Bacillati</taxon>
        <taxon>Bacillota</taxon>
        <taxon>Clostridia</taxon>
        <taxon>Eubacteriales</taxon>
        <taxon>Oscillospiraceae</taxon>
        <taxon>Youxingia</taxon>
    </lineage>
</organism>
<name>A0A926IGC2_9FIRM</name>
<dbReference type="Gene3D" id="3.40.50.1000">
    <property type="entry name" value="HAD superfamily/HAD-like"/>
    <property type="match status" value="1"/>
</dbReference>